<protein>
    <recommendedName>
        <fullName evidence="3">tRNA(Ile)-lysidine/2-thiocytidine synthase N-terminal domain-containing protein</fullName>
    </recommendedName>
</protein>
<keyword evidence="2" id="KW-0067">ATP-binding</keyword>
<dbReference type="OrthoDB" id="198857at2759"/>
<feature type="binding site" evidence="2">
    <location>
        <begin position="50"/>
        <end position="52"/>
    </location>
    <ligand>
        <name>ATP</name>
        <dbReference type="ChEBI" id="CHEBI:30616"/>
    </ligand>
</feature>
<dbReference type="PANTHER" id="PTHR11807">
    <property type="entry name" value="ATPASES OF THE PP SUPERFAMILY-RELATED"/>
    <property type="match status" value="1"/>
</dbReference>
<dbReference type="AlphaFoldDB" id="A0A0D2MUG8"/>
<dbReference type="GO" id="GO:0000049">
    <property type="term" value="F:tRNA binding"/>
    <property type="evidence" value="ECO:0007669"/>
    <property type="project" value="TreeGrafter"/>
</dbReference>
<feature type="domain" description="tRNA(Ile)-lysidine/2-thiocytidine synthase N-terminal" evidence="3">
    <location>
        <begin position="47"/>
        <end position="181"/>
    </location>
</feature>
<feature type="binding site" evidence="2">
    <location>
        <position position="56"/>
    </location>
    <ligand>
        <name>ATP</name>
        <dbReference type="ChEBI" id="CHEBI:30616"/>
    </ligand>
</feature>
<reference evidence="4 5" key="1">
    <citation type="journal article" date="2013" name="BMC Genomics">
        <title>Reconstruction of the lipid metabolism for the microalga Monoraphidium neglectum from its genome sequence reveals characteristics suitable for biofuel production.</title>
        <authorList>
            <person name="Bogen C."/>
            <person name="Al-Dilaimi A."/>
            <person name="Albersmeier A."/>
            <person name="Wichmann J."/>
            <person name="Grundmann M."/>
            <person name="Rupp O."/>
            <person name="Lauersen K.J."/>
            <person name="Blifernez-Klassen O."/>
            <person name="Kalinowski J."/>
            <person name="Goesmann A."/>
            <person name="Mussgnug J.H."/>
            <person name="Kruse O."/>
        </authorList>
    </citation>
    <scope>NUCLEOTIDE SEQUENCE [LARGE SCALE GENOMIC DNA]</scope>
    <source>
        <strain evidence="4 5">SAG 48.87</strain>
    </source>
</reference>
<dbReference type="GO" id="GO:0005739">
    <property type="term" value="C:mitochondrion"/>
    <property type="evidence" value="ECO:0007669"/>
    <property type="project" value="TreeGrafter"/>
</dbReference>
<dbReference type="EMBL" id="KK102324">
    <property type="protein sequence ID" value="KIY98065.1"/>
    <property type="molecule type" value="Genomic_DNA"/>
</dbReference>
<dbReference type="PIRSF" id="PIRSF004976">
    <property type="entry name" value="ATPase_YdaO"/>
    <property type="match status" value="1"/>
</dbReference>
<sequence>MVKLCSTCNKERAALRRPKTSCFYQALEDEVHRTIVSSRLFTRGERVAVAASGGKDSTVLAHMLTLLNARHDYGLDLFLLSIDEGISGYRDDSLETVKRNEATYGIPLKVLSYEELYGWSMDAIVRQIGTKNNCTFCGVFRRQALDRGAALMKADKIATGHNADDVAETVLLNILRGDVPRLAAQRLTHETAWVEGSPWQSTHTLICSHAPPLPT</sequence>
<organism evidence="4 5">
    <name type="scientific">Monoraphidium neglectum</name>
    <dbReference type="NCBI Taxonomy" id="145388"/>
    <lineage>
        <taxon>Eukaryota</taxon>
        <taxon>Viridiplantae</taxon>
        <taxon>Chlorophyta</taxon>
        <taxon>core chlorophytes</taxon>
        <taxon>Chlorophyceae</taxon>
        <taxon>CS clade</taxon>
        <taxon>Sphaeropleales</taxon>
        <taxon>Selenastraceae</taxon>
        <taxon>Monoraphidium</taxon>
    </lineage>
</organism>
<dbReference type="GO" id="GO:0002144">
    <property type="term" value="C:cytosolic tRNA wobble base thiouridylase complex"/>
    <property type="evidence" value="ECO:0007669"/>
    <property type="project" value="TreeGrafter"/>
</dbReference>
<accession>A0A0D2MUG8</accession>
<dbReference type="InterPro" id="IPR056369">
    <property type="entry name" value="CTU1-like_ATP-bd"/>
</dbReference>
<evidence type="ECO:0000313" key="4">
    <source>
        <dbReference type="EMBL" id="KIY98065.1"/>
    </source>
</evidence>
<dbReference type="Proteomes" id="UP000054498">
    <property type="component" value="Unassembled WGS sequence"/>
</dbReference>
<dbReference type="CDD" id="cd01713">
    <property type="entry name" value="CTU1-like"/>
    <property type="match status" value="1"/>
</dbReference>
<dbReference type="GO" id="GO:0005524">
    <property type="term" value="F:ATP binding"/>
    <property type="evidence" value="ECO:0007669"/>
    <property type="project" value="UniProtKB-KW"/>
</dbReference>
<dbReference type="STRING" id="145388.A0A0D2MUG8"/>
<dbReference type="SUPFAM" id="SSF52402">
    <property type="entry name" value="Adenine nucleotide alpha hydrolases-like"/>
    <property type="match status" value="1"/>
</dbReference>
<dbReference type="InterPro" id="IPR014729">
    <property type="entry name" value="Rossmann-like_a/b/a_fold"/>
</dbReference>
<feature type="binding site" evidence="2">
    <location>
        <position position="160"/>
    </location>
    <ligand>
        <name>ATP</name>
        <dbReference type="ChEBI" id="CHEBI:30616"/>
    </ligand>
</feature>
<dbReference type="GO" id="GO:0002143">
    <property type="term" value="P:tRNA wobble position uridine thiolation"/>
    <property type="evidence" value="ECO:0007669"/>
    <property type="project" value="TreeGrafter"/>
</dbReference>
<keyword evidence="5" id="KW-1185">Reference proteome</keyword>
<proteinExistence type="predicted"/>
<dbReference type="Gene3D" id="3.40.50.620">
    <property type="entry name" value="HUPs"/>
    <property type="match status" value="1"/>
</dbReference>
<dbReference type="InterPro" id="IPR035107">
    <property type="entry name" value="tRNA_thiolation_TtcA_Ctu1"/>
</dbReference>
<feature type="binding site" evidence="2">
    <location>
        <position position="165"/>
    </location>
    <ligand>
        <name>ATP</name>
        <dbReference type="ChEBI" id="CHEBI:30616"/>
    </ligand>
</feature>
<dbReference type="GO" id="GO:0016740">
    <property type="term" value="F:transferase activity"/>
    <property type="evidence" value="ECO:0007669"/>
    <property type="project" value="UniProtKB-KW"/>
</dbReference>
<evidence type="ECO:0000313" key="5">
    <source>
        <dbReference type="Proteomes" id="UP000054498"/>
    </source>
</evidence>
<gene>
    <name evidence="4" type="ORF">MNEG_9896</name>
</gene>
<keyword evidence="1" id="KW-0808">Transferase</keyword>
<dbReference type="Pfam" id="PF01171">
    <property type="entry name" value="ATP_bind_3"/>
    <property type="match status" value="1"/>
</dbReference>
<dbReference type="KEGG" id="mng:MNEG_9896"/>
<evidence type="ECO:0000256" key="1">
    <source>
        <dbReference type="ARBA" id="ARBA00022679"/>
    </source>
</evidence>
<dbReference type="RefSeq" id="XP_013897085.1">
    <property type="nucleotide sequence ID" value="XM_014041631.1"/>
</dbReference>
<dbReference type="GeneID" id="25742771"/>
<feature type="binding site" evidence="2">
    <location>
        <position position="82"/>
    </location>
    <ligand>
        <name>ATP</name>
        <dbReference type="ChEBI" id="CHEBI:30616"/>
    </ligand>
</feature>
<evidence type="ECO:0000256" key="2">
    <source>
        <dbReference type="PIRSR" id="PIRSR004976-51"/>
    </source>
</evidence>
<evidence type="ECO:0000259" key="3">
    <source>
        <dbReference type="Pfam" id="PF01171"/>
    </source>
</evidence>
<dbReference type="InterPro" id="IPR011063">
    <property type="entry name" value="TilS/TtcA_N"/>
</dbReference>
<dbReference type="PANTHER" id="PTHR11807:SF12">
    <property type="entry name" value="CYTOPLASMIC TRNA 2-THIOLATION PROTEIN 1"/>
    <property type="match status" value="1"/>
</dbReference>
<name>A0A0D2MUG8_9CHLO</name>
<keyword evidence="2" id="KW-0547">Nucleotide-binding</keyword>